<dbReference type="InterPro" id="IPR018114">
    <property type="entry name" value="TRYPSIN_HIS"/>
</dbReference>
<keyword evidence="5" id="KW-0732">Signal</keyword>
<evidence type="ECO:0000256" key="2">
    <source>
        <dbReference type="ARBA" id="ARBA00023157"/>
    </source>
</evidence>
<evidence type="ECO:0000259" key="6">
    <source>
        <dbReference type="PROSITE" id="PS50240"/>
    </source>
</evidence>
<keyword evidence="8" id="KW-1185">Reference proteome</keyword>
<dbReference type="PROSITE" id="PS50240">
    <property type="entry name" value="TRYPSIN_DOM"/>
    <property type="match status" value="1"/>
</dbReference>
<accession>A0A4P9ZWG0</accession>
<comment type="similarity">
    <text evidence="1">Belongs to the peptidase S1 family.</text>
</comment>
<evidence type="ECO:0000256" key="3">
    <source>
        <dbReference type="RuleBase" id="RU363034"/>
    </source>
</evidence>
<dbReference type="InterPro" id="IPR009003">
    <property type="entry name" value="Peptidase_S1_PA"/>
</dbReference>
<dbReference type="Gene3D" id="2.40.10.10">
    <property type="entry name" value="Trypsin-like serine proteases"/>
    <property type="match status" value="1"/>
</dbReference>
<evidence type="ECO:0000313" key="7">
    <source>
        <dbReference type="EMBL" id="RKP37996.1"/>
    </source>
</evidence>
<dbReference type="GO" id="GO:0006508">
    <property type="term" value="P:proteolysis"/>
    <property type="evidence" value="ECO:0007669"/>
    <property type="project" value="UniProtKB-KW"/>
</dbReference>
<feature type="domain" description="Peptidase S1" evidence="6">
    <location>
        <begin position="43"/>
        <end position="322"/>
    </location>
</feature>
<dbReference type="InterPro" id="IPR001314">
    <property type="entry name" value="Peptidase_S1A"/>
</dbReference>
<dbReference type="EMBL" id="ML002418">
    <property type="protein sequence ID" value="RKP37996.1"/>
    <property type="molecule type" value="Genomic_DNA"/>
</dbReference>
<feature type="chain" id="PRO_5020218803" evidence="5">
    <location>
        <begin position="27"/>
        <end position="326"/>
    </location>
</feature>
<proteinExistence type="inferred from homology"/>
<dbReference type="PANTHER" id="PTHR24276">
    <property type="entry name" value="POLYSERASE-RELATED"/>
    <property type="match status" value="1"/>
</dbReference>
<evidence type="ECO:0000256" key="4">
    <source>
        <dbReference type="SAM" id="MobiDB-lite"/>
    </source>
</evidence>
<dbReference type="PANTHER" id="PTHR24276:SF91">
    <property type="entry name" value="AT26814P-RELATED"/>
    <property type="match status" value="1"/>
</dbReference>
<protein>
    <submittedName>
        <fullName evidence="7">Trypsin-like cysteine/serine peptidase domain-containing protein</fullName>
    </submittedName>
</protein>
<reference evidence="8" key="1">
    <citation type="journal article" date="2018" name="Nat. Microbiol.">
        <title>Leveraging single-cell genomics to expand the fungal tree of life.</title>
        <authorList>
            <person name="Ahrendt S.R."/>
            <person name="Quandt C.A."/>
            <person name="Ciobanu D."/>
            <person name="Clum A."/>
            <person name="Salamov A."/>
            <person name="Andreopoulos B."/>
            <person name="Cheng J.F."/>
            <person name="Woyke T."/>
            <person name="Pelin A."/>
            <person name="Henrissat B."/>
            <person name="Reynolds N.K."/>
            <person name="Benny G.L."/>
            <person name="Smith M.E."/>
            <person name="James T.Y."/>
            <person name="Grigoriev I.V."/>
        </authorList>
    </citation>
    <scope>NUCLEOTIDE SEQUENCE [LARGE SCALE GENOMIC DNA]</scope>
    <source>
        <strain evidence="8">RSA 468</strain>
    </source>
</reference>
<name>A0A4P9ZWG0_9FUNG</name>
<gene>
    <name evidence="7" type="ORF">BJ085DRAFT_28909</name>
</gene>
<sequence>MSISPRLRLLGLVVSALYLLGRVVQARMPVAEVVPAATPALRITSGSVTPANQFRFMVHITIARNNATFECGGTILSADWILTAAHCVMAASPTPTSTSATASESSSSSSSLASAQVQPPSQFKVGYGTVVKAELRQVGVSQVLVHPDYSPQRPSEHDIALLRLDTPLPAWDDTVAPARIYTSLVHDRQSATVMGWGLTDPKKLASFPTELRHTTVTISNDPTVCRQLYHDFTDSNQDRICTTDSDGQDTCQGDSGGPLVVQESEQTNGEWALAGLTSYGNSPSGGPLCGARDSVAYYTHAAYYLQFIIMNTQLKWSETLTEFGYV</sequence>
<dbReference type="STRING" id="215637.A0A4P9ZWG0"/>
<feature type="region of interest" description="Disordered" evidence="4">
    <location>
        <begin position="93"/>
        <end position="114"/>
    </location>
</feature>
<keyword evidence="3" id="KW-0645">Protease</keyword>
<evidence type="ECO:0000256" key="5">
    <source>
        <dbReference type="SAM" id="SignalP"/>
    </source>
</evidence>
<dbReference type="PROSITE" id="PS00135">
    <property type="entry name" value="TRYPSIN_SER"/>
    <property type="match status" value="1"/>
</dbReference>
<keyword evidence="2" id="KW-1015">Disulfide bond</keyword>
<dbReference type="SMART" id="SM00020">
    <property type="entry name" value="Tryp_SPc"/>
    <property type="match status" value="1"/>
</dbReference>
<dbReference type="SUPFAM" id="SSF50494">
    <property type="entry name" value="Trypsin-like serine proteases"/>
    <property type="match status" value="1"/>
</dbReference>
<dbReference type="PROSITE" id="PS00134">
    <property type="entry name" value="TRYPSIN_HIS"/>
    <property type="match status" value="1"/>
</dbReference>
<dbReference type="InterPro" id="IPR043504">
    <property type="entry name" value="Peptidase_S1_PA_chymotrypsin"/>
</dbReference>
<dbReference type="Proteomes" id="UP000268162">
    <property type="component" value="Unassembled WGS sequence"/>
</dbReference>
<dbReference type="InterPro" id="IPR033116">
    <property type="entry name" value="TRYPSIN_SER"/>
</dbReference>
<evidence type="ECO:0000313" key="8">
    <source>
        <dbReference type="Proteomes" id="UP000268162"/>
    </source>
</evidence>
<dbReference type="AlphaFoldDB" id="A0A4P9ZWG0"/>
<dbReference type="InterPro" id="IPR001254">
    <property type="entry name" value="Trypsin_dom"/>
</dbReference>
<evidence type="ECO:0000256" key="1">
    <source>
        <dbReference type="ARBA" id="ARBA00007664"/>
    </source>
</evidence>
<dbReference type="PRINTS" id="PR00722">
    <property type="entry name" value="CHYMOTRYPSIN"/>
</dbReference>
<dbReference type="InterPro" id="IPR050430">
    <property type="entry name" value="Peptidase_S1"/>
</dbReference>
<keyword evidence="3" id="KW-0378">Hydrolase</keyword>
<dbReference type="Pfam" id="PF00089">
    <property type="entry name" value="Trypsin"/>
    <property type="match status" value="1"/>
</dbReference>
<dbReference type="CDD" id="cd00190">
    <property type="entry name" value="Tryp_SPc"/>
    <property type="match status" value="1"/>
</dbReference>
<feature type="signal peptide" evidence="5">
    <location>
        <begin position="1"/>
        <end position="26"/>
    </location>
</feature>
<keyword evidence="3" id="KW-0720">Serine protease</keyword>
<dbReference type="GO" id="GO:0004252">
    <property type="term" value="F:serine-type endopeptidase activity"/>
    <property type="evidence" value="ECO:0007669"/>
    <property type="project" value="InterPro"/>
</dbReference>
<organism evidence="7 8">
    <name type="scientific">Dimargaris cristalligena</name>
    <dbReference type="NCBI Taxonomy" id="215637"/>
    <lineage>
        <taxon>Eukaryota</taxon>
        <taxon>Fungi</taxon>
        <taxon>Fungi incertae sedis</taxon>
        <taxon>Zoopagomycota</taxon>
        <taxon>Kickxellomycotina</taxon>
        <taxon>Dimargaritomycetes</taxon>
        <taxon>Dimargaritales</taxon>
        <taxon>Dimargaritaceae</taxon>
        <taxon>Dimargaris</taxon>
    </lineage>
</organism>